<evidence type="ECO:0000313" key="1">
    <source>
        <dbReference type="EMBL" id="QBZ59245.1"/>
    </source>
</evidence>
<name>A0A4V1C6A9_PYROR</name>
<gene>
    <name evidence="1" type="ORF">PoMZ_04206</name>
</gene>
<reference evidence="1 2" key="1">
    <citation type="journal article" date="2019" name="Mol. Biol. Evol.">
        <title>Blast fungal genomes show frequent chromosomal changes, gene gains and losses, and effector gene turnover.</title>
        <authorList>
            <person name="Gomez Luciano L.B."/>
            <person name="Jason Tsai I."/>
            <person name="Chuma I."/>
            <person name="Tosa Y."/>
            <person name="Chen Y.H."/>
            <person name="Li J.Y."/>
            <person name="Li M.Y."/>
            <person name="Jade Lu M.Y."/>
            <person name="Nakayashiki H."/>
            <person name="Li W.H."/>
        </authorList>
    </citation>
    <scope>NUCLEOTIDE SEQUENCE [LARGE SCALE GENOMIC DNA]</scope>
    <source>
        <strain evidence="1">MZ5-1-6</strain>
    </source>
</reference>
<dbReference type="AlphaFoldDB" id="A0A4V1C6A9"/>
<dbReference type="EMBL" id="CP034206">
    <property type="protein sequence ID" value="QBZ59245.1"/>
    <property type="molecule type" value="Genomic_DNA"/>
</dbReference>
<protein>
    <submittedName>
        <fullName evidence="1">Uncharacterized protein</fullName>
    </submittedName>
</protein>
<evidence type="ECO:0000313" key="2">
    <source>
        <dbReference type="Proteomes" id="UP000294847"/>
    </source>
</evidence>
<accession>A0A4V1C6A9</accession>
<dbReference type="Proteomes" id="UP000294847">
    <property type="component" value="Chromosome 3"/>
</dbReference>
<proteinExistence type="predicted"/>
<sequence>MPMSLSPNPATFCNHDNLSLPPSISLVPTTISHGGIDLDLTCGSHLPVLFEHPDPRDVAFGPDALPAARVTVRSGQLFLPILSHTTPRPSVPLWFSSSHDSHAAASLKSSVGGGGGGGGGGDAAAAAGAVRFGGDAAAIVAASAFAFAEAAVTAFGLVCRVARGIWAMRKNTRKLDCFTVNPKGPV</sequence>
<organism evidence="1 2">
    <name type="scientific">Pyricularia oryzae</name>
    <name type="common">Rice blast fungus</name>
    <name type="synonym">Magnaporthe oryzae</name>
    <dbReference type="NCBI Taxonomy" id="318829"/>
    <lineage>
        <taxon>Eukaryota</taxon>
        <taxon>Fungi</taxon>
        <taxon>Dikarya</taxon>
        <taxon>Ascomycota</taxon>
        <taxon>Pezizomycotina</taxon>
        <taxon>Sordariomycetes</taxon>
        <taxon>Sordariomycetidae</taxon>
        <taxon>Magnaporthales</taxon>
        <taxon>Pyriculariaceae</taxon>
        <taxon>Pyricularia</taxon>
    </lineage>
</organism>